<sequence length="169" mass="19672">MKVFITMNFPLITAFDVPYKFWYVIFLICSKIFFKFPFDPWLFKRVLVNFHVFVTFPVFLLLLTSHFMPLFFEKILGMILTFKNLSGPVLRPATGSVLGKVRPTPEKKAWVVCCCWGRPSAYGCWDIWSTALFKPAVSLLDFLSGCSVYYGKWSIEVSSYYCITVWFSL</sequence>
<evidence type="ECO:0000313" key="3">
    <source>
        <dbReference type="Proteomes" id="UP000664940"/>
    </source>
</evidence>
<organism evidence="2 3">
    <name type="scientific">Phyllostomus discolor</name>
    <name type="common">pale spear-nosed bat</name>
    <dbReference type="NCBI Taxonomy" id="89673"/>
    <lineage>
        <taxon>Eukaryota</taxon>
        <taxon>Metazoa</taxon>
        <taxon>Chordata</taxon>
        <taxon>Craniata</taxon>
        <taxon>Vertebrata</taxon>
        <taxon>Euteleostomi</taxon>
        <taxon>Mammalia</taxon>
        <taxon>Eutheria</taxon>
        <taxon>Laurasiatheria</taxon>
        <taxon>Chiroptera</taxon>
        <taxon>Yangochiroptera</taxon>
        <taxon>Phyllostomidae</taxon>
        <taxon>Phyllostominae</taxon>
        <taxon>Phyllostomus</taxon>
    </lineage>
</organism>
<evidence type="ECO:0000313" key="2">
    <source>
        <dbReference type="EMBL" id="KAF6099860.1"/>
    </source>
</evidence>
<gene>
    <name evidence="2" type="ORF">HJG60_011587</name>
</gene>
<protein>
    <submittedName>
        <fullName evidence="2">Uncharacterized protein</fullName>
    </submittedName>
</protein>
<accession>A0A833ZYB7</accession>
<proteinExistence type="predicted"/>
<evidence type="ECO:0000256" key="1">
    <source>
        <dbReference type="SAM" id="Phobius"/>
    </source>
</evidence>
<feature type="transmembrane region" description="Helical" evidence="1">
    <location>
        <begin position="21"/>
        <end position="38"/>
    </location>
</feature>
<dbReference type="EMBL" id="JABVXQ010000007">
    <property type="protein sequence ID" value="KAF6099860.1"/>
    <property type="molecule type" value="Genomic_DNA"/>
</dbReference>
<keyword evidence="1" id="KW-1133">Transmembrane helix</keyword>
<comment type="caution">
    <text evidence="2">The sequence shown here is derived from an EMBL/GenBank/DDBJ whole genome shotgun (WGS) entry which is preliminary data.</text>
</comment>
<keyword evidence="1" id="KW-0472">Membrane</keyword>
<keyword evidence="1" id="KW-0812">Transmembrane</keyword>
<dbReference type="Proteomes" id="UP000664940">
    <property type="component" value="Unassembled WGS sequence"/>
</dbReference>
<reference evidence="2 3" key="1">
    <citation type="journal article" date="2020" name="Nature">
        <title>Six reference-quality genomes reveal evolution of bat adaptations.</title>
        <authorList>
            <person name="Jebb D."/>
            <person name="Huang Z."/>
            <person name="Pippel M."/>
            <person name="Hughes G.M."/>
            <person name="Lavrichenko K."/>
            <person name="Devanna P."/>
            <person name="Winkler S."/>
            <person name="Jermiin L.S."/>
            <person name="Skirmuntt E.C."/>
            <person name="Katzourakis A."/>
            <person name="Burkitt-Gray L."/>
            <person name="Ray D.A."/>
            <person name="Sullivan K.A.M."/>
            <person name="Roscito J.G."/>
            <person name="Kirilenko B.M."/>
            <person name="Davalos L.M."/>
            <person name="Corthals A.P."/>
            <person name="Power M.L."/>
            <person name="Jones G."/>
            <person name="Ransome R.D."/>
            <person name="Dechmann D.K.N."/>
            <person name="Locatelli A.G."/>
            <person name="Puechmaille S.J."/>
            <person name="Fedrigo O."/>
            <person name="Jarvis E.D."/>
            <person name="Hiller M."/>
            <person name="Vernes S.C."/>
            <person name="Myers E.W."/>
            <person name="Teeling E.C."/>
        </authorList>
    </citation>
    <scope>NUCLEOTIDE SEQUENCE [LARGE SCALE GENOMIC DNA]</scope>
    <source>
        <strain evidence="2">Bat1K_MPI-CBG_1</strain>
    </source>
</reference>
<name>A0A833ZYB7_9CHIR</name>
<dbReference type="AlphaFoldDB" id="A0A833ZYB7"/>
<feature type="transmembrane region" description="Helical" evidence="1">
    <location>
        <begin position="50"/>
        <end position="72"/>
    </location>
</feature>